<comment type="caution">
    <text evidence="9">The sequence shown here is derived from an EMBL/GenBank/DDBJ whole genome shotgun (WGS) entry which is preliminary data.</text>
</comment>
<dbReference type="Pfam" id="PF15864">
    <property type="entry name" value="PglL_A"/>
    <property type="match status" value="1"/>
</dbReference>
<proteinExistence type="predicted"/>
<feature type="transmembrane region" description="Helical" evidence="5">
    <location>
        <begin position="421"/>
        <end position="437"/>
    </location>
</feature>
<feature type="transmembrane region" description="Helical" evidence="5">
    <location>
        <begin position="110"/>
        <end position="130"/>
    </location>
</feature>
<feature type="domain" description="Protein glycosylation ligase" evidence="8">
    <location>
        <begin position="178"/>
        <end position="203"/>
    </location>
</feature>
<keyword evidence="2 5" id="KW-0812">Transmembrane</keyword>
<feature type="transmembrane region" description="Helical" evidence="5">
    <location>
        <begin position="260"/>
        <end position="279"/>
    </location>
</feature>
<evidence type="ECO:0000313" key="9">
    <source>
        <dbReference type="EMBL" id="SUX34407.1"/>
    </source>
</evidence>
<organism evidence="9 10">
    <name type="scientific">Chromobacterium violaceum</name>
    <dbReference type="NCBI Taxonomy" id="536"/>
    <lineage>
        <taxon>Bacteria</taxon>
        <taxon>Pseudomonadati</taxon>
        <taxon>Pseudomonadota</taxon>
        <taxon>Betaproteobacteria</taxon>
        <taxon>Neisseriales</taxon>
        <taxon>Chromobacteriaceae</taxon>
        <taxon>Chromobacterium</taxon>
    </lineage>
</organism>
<evidence type="ECO:0000259" key="6">
    <source>
        <dbReference type="Pfam" id="PF04932"/>
    </source>
</evidence>
<feature type="transmembrane region" description="Helical" evidence="5">
    <location>
        <begin position="232"/>
        <end position="248"/>
    </location>
</feature>
<dbReference type="InterPro" id="IPR007016">
    <property type="entry name" value="O-antigen_ligase-rel_domated"/>
</dbReference>
<gene>
    <name evidence="9" type="ORF">NCTC8684_03445</name>
</gene>
<dbReference type="InterPro" id="IPR021797">
    <property type="entry name" value="Wzy_C_2"/>
</dbReference>
<comment type="subcellular location">
    <subcellularLocation>
        <location evidence="1">Membrane</location>
        <topology evidence="1">Multi-pass membrane protein</topology>
    </subcellularLocation>
</comment>
<keyword evidence="3 5" id="KW-1133">Transmembrane helix</keyword>
<feature type="domain" description="Virulence factor membrane-bound polymerase C-terminal" evidence="7">
    <location>
        <begin position="402"/>
        <end position="573"/>
    </location>
</feature>
<dbReference type="EMBL" id="UIGR01000001">
    <property type="protein sequence ID" value="SUX34407.1"/>
    <property type="molecule type" value="Genomic_DNA"/>
</dbReference>
<evidence type="ECO:0000259" key="8">
    <source>
        <dbReference type="Pfam" id="PF15864"/>
    </source>
</evidence>
<keyword evidence="9" id="KW-0436">Ligase</keyword>
<dbReference type="Pfam" id="PF04932">
    <property type="entry name" value="Wzy_C"/>
    <property type="match status" value="1"/>
</dbReference>
<dbReference type="InterPro" id="IPR031726">
    <property type="entry name" value="PglL_A"/>
</dbReference>
<feature type="transmembrane region" description="Helical" evidence="5">
    <location>
        <begin position="80"/>
        <end position="98"/>
    </location>
</feature>
<name>A0AAX2MEA6_CHRVL</name>
<keyword evidence="4 5" id="KW-0472">Membrane</keyword>
<evidence type="ECO:0000259" key="7">
    <source>
        <dbReference type="Pfam" id="PF11846"/>
    </source>
</evidence>
<feature type="transmembrane region" description="Helical" evidence="5">
    <location>
        <begin position="51"/>
        <end position="68"/>
    </location>
</feature>
<feature type="transmembrane region" description="Helical" evidence="5">
    <location>
        <begin position="142"/>
        <end position="168"/>
    </location>
</feature>
<feature type="transmembrane region" description="Helical" evidence="5">
    <location>
        <begin position="211"/>
        <end position="226"/>
    </location>
</feature>
<feature type="transmembrane region" description="Helical" evidence="5">
    <location>
        <begin position="372"/>
        <end position="392"/>
    </location>
</feature>
<evidence type="ECO:0000313" key="10">
    <source>
        <dbReference type="Proteomes" id="UP000254029"/>
    </source>
</evidence>
<feature type="domain" description="O-antigen ligase-related" evidence="6">
    <location>
        <begin position="216"/>
        <end position="380"/>
    </location>
</feature>
<dbReference type="AlphaFoldDB" id="A0AAX2MEA6"/>
<dbReference type="PANTHER" id="PTHR37422:SF21">
    <property type="entry name" value="EXOQ-LIKE PROTEIN"/>
    <property type="match status" value="1"/>
</dbReference>
<evidence type="ECO:0000256" key="2">
    <source>
        <dbReference type="ARBA" id="ARBA00022692"/>
    </source>
</evidence>
<accession>A0AAX2MEA6</accession>
<protein>
    <submittedName>
        <fullName evidence="9">Lipid A core - O-antigen ligase and related enzymes</fullName>
    </submittedName>
</protein>
<reference evidence="9 10" key="1">
    <citation type="submission" date="2018-06" db="EMBL/GenBank/DDBJ databases">
        <authorList>
            <consortium name="Pathogen Informatics"/>
            <person name="Doyle S."/>
        </authorList>
    </citation>
    <scope>NUCLEOTIDE SEQUENCE [LARGE SCALE GENOMIC DNA]</scope>
    <source>
        <strain evidence="9 10">NCTC8684</strain>
    </source>
</reference>
<dbReference type="GO" id="GO:0016874">
    <property type="term" value="F:ligase activity"/>
    <property type="evidence" value="ECO:0007669"/>
    <property type="project" value="UniProtKB-KW"/>
</dbReference>
<dbReference type="Proteomes" id="UP000254029">
    <property type="component" value="Unassembled WGS sequence"/>
</dbReference>
<sequence length="609" mass="67654">MRYAAGSAVSNLWSAMTFQKLSERLALLALALIAIVPFASRVHFVPLPQWFGEINVIWLLLAAGAFLLPGGRLFDAMPRAGWLCLALAGTWAAQPQFVHLLFPGMNYVTALAWLATALLASVTLSLRGAFGDREFAVWLARAVIVGGLAQSLIGTAQLTGLAPALGLFYDGSHPTSNIFGHIGQRNQYAHYLMWSVVSGVYLFAVGRLGRAWLIALVLWMALMLGWAGSRTILLYLVALSALAGLWHWRSRDEISRRMMLAMWAVSGTILAAQFALPLFNHLISLLTHSDVENASGVARLAANGDDMGARRFAEMHKAWLAFKAHPLWGVGWSQYAAESVRLQPLPQFAAAGYNSGLFTNAHNLLMQLLAEMGGVVTALVVAGFVWAVLPFFRRKAEPEGVLALGCIAVTLTHSMLEYPLWYYYFLAMLVVFMAMAPRGERALAWPLRLPLLAALAWVGWLSISTTSMFWELVNLYVPTGNATKDKVRAERLIEIVETKPLFAYHALYTLDDYLPVNRDNLRQKLALEDRLTAFRPYPDVMLKRAQLELLAGEREKAEQTLRTTLASFPTYAGQFLETLGDQDPAWEPLRRISREAYDKLPAKFRTLQE</sequence>
<evidence type="ECO:0000256" key="1">
    <source>
        <dbReference type="ARBA" id="ARBA00004141"/>
    </source>
</evidence>
<dbReference type="Pfam" id="PF11846">
    <property type="entry name" value="Wzy_C_2"/>
    <property type="match status" value="1"/>
</dbReference>
<feature type="transmembrane region" description="Helical" evidence="5">
    <location>
        <begin position="188"/>
        <end position="204"/>
    </location>
</feature>
<evidence type="ECO:0000256" key="3">
    <source>
        <dbReference type="ARBA" id="ARBA00022989"/>
    </source>
</evidence>
<feature type="transmembrane region" description="Helical" evidence="5">
    <location>
        <begin position="449"/>
        <end position="470"/>
    </location>
</feature>
<dbReference type="PANTHER" id="PTHR37422">
    <property type="entry name" value="TEICHURONIC ACID BIOSYNTHESIS PROTEIN TUAE"/>
    <property type="match status" value="1"/>
</dbReference>
<dbReference type="GO" id="GO:0016020">
    <property type="term" value="C:membrane"/>
    <property type="evidence" value="ECO:0007669"/>
    <property type="project" value="UniProtKB-SubCell"/>
</dbReference>
<evidence type="ECO:0000256" key="4">
    <source>
        <dbReference type="ARBA" id="ARBA00023136"/>
    </source>
</evidence>
<evidence type="ECO:0000256" key="5">
    <source>
        <dbReference type="SAM" id="Phobius"/>
    </source>
</evidence>
<dbReference type="InterPro" id="IPR051533">
    <property type="entry name" value="WaaL-like"/>
</dbReference>